<evidence type="ECO:0000256" key="3">
    <source>
        <dbReference type="SAM" id="MobiDB-lite"/>
    </source>
</evidence>
<feature type="compositionally biased region" description="Polar residues" evidence="3">
    <location>
        <begin position="420"/>
        <end position="430"/>
    </location>
</feature>
<dbReference type="Gene3D" id="2.30.29.30">
    <property type="entry name" value="Pleckstrin-homology domain (PH domain)/Phosphotyrosine-binding domain (PTB)"/>
    <property type="match status" value="1"/>
</dbReference>
<evidence type="ECO:0000256" key="1">
    <source>
        <dbReference type="ARBA" id="ARBA00022468"/>
    </source>
</evidence>
<name>A0AAD8EU34_BIOPF</name>
<organism evidence="6 7">
    <name type="scientific">Biomphalaria pfeifferi</name>
    <name type="common">Bloodfluke planorb</name>
    <name type="synonym">Freshwater snail</name>
    <dbReference type="NCBI Taxonomy" id="112525"/>
    <lineage>
        <taxon>Eukaryota</taxon>
        <taxon>Metazoa</taxon>
        <taxon>Spiralia</taxon>
        <taxon>Lophotrochozoa</taxon>
        <taxon>Mollusca</taxon>
        <taxon>Gastropoda</taxon>
        <taxon>Heterobranchia</taxon>
        <taxon>Euthyneura</taxon>
        <taxon>Panpulmonata</taxon>
        <taxon>Hygrophila</taxon>
        <taxon>Lymnaeoidea</taxon>
        <taxon>Planorbidae</taxon>
        <taxon>Biomphalaria</taxon>
    </lineage>
</organism>
<evidence type="ECO:0000313" key="6">
    <source>
        <dbReference type="EMBL" id="KAK0040412.1"/>
    </source>
</evidence>
<reference evidence="6" key="1">
    <citation type="journal article" date="2023" name="PLoS Negl. Trop. Dis.">
        <title>A genome sequence for Biomphalaria pfeifferi, the major vector snail for the human-infecting parasite Schistosoma mansoni.</title>
        <authorList>
            <person name="Bu L."/>
            <person name="Lu L."/>
            <person name="Laidemitt M.R."/>
            <person name="Zhang S.M."/>
            <person name="Mutuku M."/>
            <person name="Mkoji G."/>
            <person name="Steinauer M."/>
            <person name="Loker E.S."/>
        </authorList>
    </citation>
    <scope>NUCLEOTIDE SEQUENCE</scope>
    <source>
        <strain evidence="6">KasaAsao</strain>
    </source>
</reference>
<feature type="coiled-coil region" evidence="2">
    <location>
        <begin position="543"/>
        <end position="613"/>
    </location>
</feature>
<dbReference type="InterPro" id="IPR051025">
    <property type="entry name" value="RhoGAP"/>
</dbReference>
<dbReference type="EMBL" id="JASAOG010000328">
    <property type="protein sequence ID" value="KAK0040412.1"/>
    <property type="molecule type" value="Genomic_DNA"/>
</dbReference>
<dbReference type="Proteomes" id="UP001233172">
    <property type="component" value="Unassembled WGS sequence"/>
</dbReference>
<comment type="caution">
    <text evidence="6">The sequence shown here is derived from an EMBL/GenBank/DDBJ whole genome shotgun (WGS) entry which is preliminary data.</text>
</comment>
<dbReference type="InterPro" id="IPR000198">
    <property type="entry name" value="RhoGAP_dom"/>
</dbReference>
<gene>
    <name evidence="6" type="ORF">Bpfe_030168</name>
</gene>
<dbReference type="InterPro" id="IPR008936">
    <property type="entry name" value="Rho_GTPase_activation_prot"/>
</dbReference>
<dbReference type="PANTHER" id="PTHR15228:SF24">
    <property type="entry name" value="RHO-GAP DOMAIN-CONTAINING PROTEIN"/>
    <property type="match status" value="1"/>
</dbReference>
<reference evidence="6" key="2">
    <citation type="submission" date="2023-04" db="EMBL/GenBank/DDBJ databases">
        <authorList>
            <person name="Bu L."/>
            <person name="Lu L."/>
            <person name="Laidemitt M.R."/>
            <person name="Zhang S.M."/>
            <person name="Mutuku M."/>
            <person name="Mkoji G."/>
            <person name="Steinauer M."/>
            <person name="Loker E.S."/>
        </authorList>
    </citation>
    <scope>NUCLEOTIDE SEQUENCE</scope>
    <source>
        <strain evidence="6">KasaAsao</strain>
        <tissue evidence="6">Whole Snail</tissue>
    </source>
</reference>
<dbReference type="AlphaFoldDB" id="A0AAD8EU34"/>
<dbReference type="PROSITE" id="PS50238">
    <property type="entry name" value="RHOGAP"/>
    <property type="match status" value="1"/>
</dbReference>
<protein>
    <submittedName>
        <fullName evidence="6">Rho GTPase-activating protein 25</fullName>
    </submittedName>
</protein>
<feature type="region of interest" description="Disordered" evidence="3">
    <location>
        <begin position="420"/>
        <end position="453"/>
    </location>
</feature>
<dbReference type="GO" id="GO:0051056">
    <property type="term" value="P:regulation of small GTPase mediated signal transduction"/>
    <property type="evidence" value="ECO:0007669"/>
    <property type="project" value="UniProtKB-ARBA"/>
</dbReference>
<dbReference type="PANTHER" id="PTHR15228">
    <property type="entry name" value="SPERMATHECAL PHYSIOLOGY VARIANT"/>
    <property type="match status" value="1"/>
</dbReference>
<dbReference type="Pfam" id="PF00620">
    <property type="entry name" value="RhoGAP"/>
    <property type="match status" value="1"/>
</dbReference>
<dbReference type="GO" id="GO:0005096">
    <property type="term" value="F:GTPase activator activity"/>
    <property type="evidence" value="ECO:0007669"/>
    <property type="project" value="UniProtKB-KW"/>
</dbReference>
<evidence type="ECO:0000259" key="5">
    <source>
        <dbReference type="PROSITE" id="PS50238"/>
    </source>
</evidence>
<dbReference type="PROSITE" id="PS50003">
    <property type="entry name" value="PH_DOMAIN"/>
    <property type="match status" value="1"/>
</dbReference>
<evidence type="ECO:0000259" key="4">
    <source>
        <dbReference type="PROSITE" id="PS50003"/>
    </source>
</evidence>
<dbReference type="Gene3D" id="1.10.555.10">
    <property type="entry name" value="Rho GTPase activation protein"/>
    <property type="match status" value="1"/>
</dbReference>
<evidence type="ECO:0000313" key="7">
    <source>
        <dbReference type="Proteomes" id="UP001233172"/>
    </source>
</evidence>
<dbReference type="Pfam" id="PF00169">
    <property type="entry name" value="PH"/>
    <property type="match status" value="1"/>
</dbReference>
<keyword evidence="1" id="KW-0343">GTPase activation</keyword>
<keyword evidence="2" id="KW-0175">Coiled coil</keyword>
<dbReference type="SUPFAM" id="SSF48350">
    <property type="entry name" value="GTPase activation domain, GAP"/>
    <property type="match status" value="1"/>
</dbReference>
<dbReference type="SUPFAM" id="SSF50729">
    <property type="entry name" value="PH domain-like"/>
    <property type="match status" value="1"/>
</dbReference>
<dbReference type="InterPro" id="IPR011993">
    <property type="entry name" value="PH-like_dom_sf"/>
</dbReference>
<feature type="domain" description="Rho-GAP" evidence="5">
    <location>
        <begin position="116"/>
        <end position="316"/>
    </location>
</feature>
<evidence type="ECO:0000256" key="2">
    <source>
        <dbReference type="SAM" id="Coils"/>
    </source>
</evidence>
<dbReference type="SMART" id="SM00233">
    <property type="entry name" value="PH"/>
    <property type="match status" value="1"/>
</dbReference>
<sequence>MTYYPKDKSLRGWLKRKGGRMNSWSRRWCILSDKFLFFYLKEDDKKHSDCISLEDQTITEPGPDPNSVEPRRYQFDIVCGQNEISLCADSEELKKVWTRALKKALYANKGGALFSQSLEEILMYERRENRIIPYIVDECVEFLYKYGLEAEGIFRLPGRQSAIKEIILRFDKGEKIKLEDENVDVHVVASVLKTFLRDLPDSIIPCRFFQKFMNIAMKFMEATDYETRDKCVSELAEGMKSIPKDNYIILKYVCRFLREVGLREPINKMSMMSIGTVFGYNLIRHIDKENSHLLMCTADLGQNLVFMLLEYFPIIFKLEYSDKGEVGNVVPTEDLLRMSRHIDTQLLSPNNVIPKALKELEGVDFSLASPVTPDSCNSSMISLNIQEESTAFAAVTSRNVFFNSSSDLLEIKRTLHLSLSDSSETGNSQISPVSPSNDPPVPPKRKSRLQRNRFASEKVKASGAYQLVNDISLTVQGNRGTILPPDSSEEKVSEQEVITSNSKGSLAVMNRGFSDDTASHEANGNGKLGPSHSDLRLQVSVLKEELSTQRDKSKKQVNALKDQLVVMKERYEHRIDTMQNEYNCHQMELETNLKAQRQACAAAIAENMKLKERLHLYEMKYGVL</sequence>
<dbReference type="GO" id="GO:0007165">
    <property type="term" value="P:signal transduction"/>
    <property type="evidence" value="ECO:0007669"/>
    <property type="project" value="InterPro"/>
</dbReference>
<accession>A0AAD8EU34</accession>
<dbReference type="SMART" id="SM00324">
    <property type="entry name" value="RhoGAP"/>
    <property type="match status" value="1"/>
</dbReference>
<dbReference type="InterPro" id="IPR001849">
    <property type="entry name" value="PH_domain"/>
</dbReference>
<keyword evidence="7" id="KW-1185">Reference proteome</keyword>
<proteinExistence type="predicted"/>
<feature type="domain" description="PH" evidence="4">
    <location>
        <begin position="7"/>
        <end position="106"/>
    </location>
</feature>